<evidence type="ECO:0000259" key="2">
    <source>
        <dbReference type="SMART" id="SM00992"/>
    </source>
</evidence>
<feature type="compositionally biased region" description="Low complexity" evidence="1">
    <location>
        <begin position="1049"/>
        <end position="1063"/>
    </location>
</feature>
<dbReference type="NCBIfam" id="TIGR02097">
    <property type="entry name" value="yccV"/>
    <property type="match status" value="1"/>
</dbReference>
<dbReference type="Pfam" id="PF13369">
    <property type="entry name" value="Transglut_core2"/>
    <property type="match status" value="1"/>
</dbReference>
<name>A0A8H3A1C5_9AGAM</name>
<dbReference type="GO" id="GO:0003677">
    <property type="term" value="F:DNA binding"/>
    <property type="evidence" value="ECO:0007669"/>
    <property type="project" value="InterPro"/>
</dbReference>
<proteinExistence type="predicted"/>
<feature type="compositionally biased region" description="Pro residues" evidence="1">
    <location>
        <begin position="1171"/>
        <end position="1180"/>
    </location>
</feature>
<gene>
    <name evidence="3" type="ORF">RDB_LOCUS9135</name>
</gene>
<dbReference type="InterPro" id="IPR032698">
    <property type="entry name" value="SirB1_N"/>
</dbReference>
<feature type="compositionally biased region" description="Pro residues" evidence="1">
    <location>
        <begin position="931"/>
        <end position="949"/>
    </location>
</feature>
<feature type="compositionally biased region" description="Basic and acidic residues" evidence="1">
    <location>
        <begin position="1150"/>
        <end position="1162"/>
    </location>
</feature>
<sequence>MSLTRLLSVPELVVDCLSHLSASQYDDASVRTLLACIETCRSLGQIAKTDSLWAPHYWVRYTRDQGLTGDWYSRYVSRRRRDVRAVSLLNDIISTPSKRDASINELVEMGDLAWDALRMEAMCQVPDEVKDVWAKEDKERRTERWDGIGEEWNGGDTNDGSAEGPDSRRITNDWIQRRWWAKQALGTMARASAVHSMSKVFSGDKPHPTSPENARIFEEGIKALSGLMGANTAEIGHNYDNLARACSQYLESTGISTDPRSSAFDLKAFSAGVCDWMVGQGFKRATGHYYDLMGHFPHKFMTTNRSTLPMSLVYTFVALVTRLGLRASPVGFPGHVHAWVALPDSGPEWEDGSLAVDVFHADSELFLSKETLGEQLRELGVPEVQRRALMGPAEASEMVFRAANNILHSVTSVRVQHQIDHSLSSEARAAALYASATTFLIARPEAADASRFIGGIMSVVKEYFPLDTEPVLARALCGLLIRDPHQSVGFQLRHIVDRLKQDFVEVNGRGSVQWWVGLVFRHRKFGYMGLVLGWDKECRADEEWIETVGVNQLPRGRKQPFYSVIGEDGGTRYVAEENIVPLPTAPNEKGEQDRVGWSNVHEFLINSAWTIEQTFSRVEVDEELGRAWFVPSANTAREFPGDTESYTLVALNGADTLRCHNISPSALSALRESFGNETRLYGEVADGEVAEFVFRNSPWSAKSVRSEMLIVKLFTILLSHQYTFVTSIDYGRQYLDKLSLAFTRAVSSNERSVGDSIFALSFVTPTVLRVLHAPLHCTPAILQSVRNAWPRGVKAESKLGNGCWEFRLKGFGYFSAEKSDEALVPHVFALLRTFDSHAFKLVAGVPIGGRSRNKDLWVFTAPGTSKPPSHTASPSPYQHTIESETAYSPGPFTASPTMGMSGHAKFMTDEPERSPPVATVTGHARSASTPAPAPMPAPPHRKPVPPIAMPVPVINKPTPPTANPPMTMPVPSPAKPSPQSKPAPAPVPVPIPPKRNSSLLRKFRPVSGGPGRTASGRFKHPPPPPALSQSKSGQQRSGSLASGEIIYETPLPGQQTLPPQSSPANGFVAPPPPPPIPEQVGMNPLANLTNEELLPRGAFRDSAFSAGTEASHDVDVLWTGAQMAKGGPGEALSQVSESGEVEAYSPDVTKTIHEEFRPKSESAELALAGNGPPPPMPIPLPGSGVPMREEAREISDAERKKSAEAQGRPSMNSKSGTQTEWVFVSVDKPPPVPGTGTDSSTSSPQPQTQSIKPETLPPPETERKGSFKRWFGVGGAKPQAKPKPKAKQRRRGGLNQAIRSSKRLTID</sequence>
<feature type="region of interest" description="Disordered" evidence="1">
    <location>
        <begin position="1124"/>
        <end position="1307"/>
    </location>
</feature>
<reference evidence="3" key="1">
    <citation type="submission" date="2021-01" db="EMBL/GenBank/DDBJ databases">
        <authorList>
            <person name="Kaushik A."/>
        </authorList>
    </citation>
    <scope>NUCLEOTIDE SEQUENCE</scope>
    <source>
        <strain evidence="3">AG1-1B</strain>
    </source>
</reference>
<dbReference type="Gene3D" id="2.30.30.390">
    <property type="entry name" value="Hemimethylated DNA-binding domain"/>
    <property type="match status" value="1"/>
</dbReference>
<feature type="domain" description="Hemimethylated DNA-binding" evidence="2">
    <location>
        <begin position="511"/>
        <end position="617"/>
    </location>
</feature>
<feature type="region of interest" description="Disordered" evidence="1">
    <location>
        <begin position="907"/>
        <end position="1083"/>
    </location>
</feature>
<dbReference type="SUPFAM" id="SSF81383">
    <property type="entry name" value="F-box domain"/>
    <property type="match status" value="1"/>
</dbReference>
<evidence type="ECO:0000256" key="1">
    <source>
        <dbReference type="SAM" id="MobiDB-lite"/>
    </source>
</evidence>
<dbReference type="EMBL" id="CAJMWQ010000364">
    <property type="protein sequence ID" value="CAE6354754.1"/>
    <property type="molecule type" value="Genomic_DNA"/>
</dbReference>
<dbReference type="PANTHER" id="PTHR38696:SF1">
    <property type="entry name" value="MEDIATOR OF RNA POLYMERASE II TRANSCRIPTION SUBUNIT 13"/>
    <property type="match status" value="1"/>
</dbReference>
<feature type="compositionally biased region" description="Pro residues" evidence="1">
    <location>
        <begin position="957"/>
        <end position="993"/>
    </location>
</feature>
<dbReference type="Pfam" id="PF08755">
    <property type="entry name" value="YccV-like"/>
    <property type="match status" value="1"/>
</dbReference>
<dbReference type="Proteomes" id="UP000663826">
    <property type="component" value="Unassembled WGS sequence"/>
</dbReference>
<dbReference type="InterPro" id="IPR011722">
    <property type="entry name" value="Hemimethylated_DNA-bd_dom"/>
</dbReference>
<feature type="compositionally biased region" description="Low complexity" evidence="1">
    <location>
        <begin position="1028"/>
        <end position="1039"/>
    </location>
</feature>
<dbReference type="SUPFAM" id="SSF141255">
    <property type="entry name" value="YccV-like"/>
    <property type="match status" value="1"/>
</dbReference>
<feature type="compositionally biased region" description="Polar residues" evidence="1">
    <location>
        <begin position="1209"/>
        <end position="1220"/>
    </location>
</feature>
<comment type="caution">
    <text evidence="3">The sequence shown here is derived from an EMBL/GenBank/DDBJ whole genome shotgun (WGS) entry which is preliminary data.</text>
</comment>
<protein>
    <recommendedName>
        <fullName evidence="2">Hemimethylated DNA-binding domain-containing protein</fullName>
    </recommendedName>
</protein>
<feature type="compositionally biased region" description="Basic residues" evidence="1">
    <location>
        <begin position="1280"/>
        <end position="1292"/>
    </location>
</feature>
<evidence type="ECO:0000313" key="4">
    <source>
        <dbReference type="Proteomes" id="UP000663826"/>
    </source>
</evidence>
<accession>A0A8H3A1C5</accession>
<organism evidence="3 4">
    <name type="scientific">Rhizoctonia solani</name>
    <dbReference type="NCBI Taxonomy" id="456999"/>
    <lineage>
        <taxon>Eukaryota</taxon>
        <taxon>Fungi</taxon>
        <taxon>Dikarya</taxon>
        <taxon>Basidiomycota</taxon>
        <taxon>Agaricomycotina</taxon>
        <taxon>Agaricomycetes</taxon>
        <taxon>Cantharellales</taxon>
        <taxon>Ceratobasidiaceae</taxon>
        <taxon>Rhizoctonia</taxon>
    </lineage>
</organism>
<feature type="region of interest" description="Disordered" evidence="1">
    <location>
        <begin position="148"/>
        <end position="168"/>
    </location>
</feature>
<dbReference type="PANTHER" id="PTHR38696">
    <property type="entry name" value="MEDIATOR OF RNA POLYMERASE II TRANSCRIPTION SUBUNIT 13"/>
    <property type="match status" value="1"/>
</dbReference>
<dbReference type="SMART" id="SM00992">
    <property type="entry name" value="YccV-like"/>
    <property type="match status" value="1"/>
</dbReference>
<dbReference type="InterPro" id="IPR036623">
    <property type="entry name" value="Hemimethylated_DNA-bd_sf"/>
</dbReference>
<feature type="compositionally biased region" description="Low complexity" evidence="1">
    <location>
        <begin position="1234"/>
        <end position="1250"/>
    </location>
</feature>
<feature type="compositionally biased region" description="Basic and acidic residues" evidence="1">
    <location>
        <begin position="1187"/>
        <end position="1203"/>
    </location>
</feature>
<dbReference type="InterPro" id="IPR036047">
    <property type="entry name" value="F-box-like_dom_sf"/>
</dbReference>
<evidence type="ECO:0000313" key="3">
    <source>
        <dbReference type="EMBL" id="CAE6354754.1"/>
    </source>
</evidence>